<accession>A0A3Q0SX63</accession>
<evidence type="ECO:0000313" key="3">
    <source>
        <dbReference type="Ensembl" id="ENSACIP00000027327.1"/>
    </source>
</evidence>
<dbReference type="OMA" id="EENYCEM"/>
<dbReference type="PROSITE" id="PS50106">
    <property type="entry name" value="PDZ"/>
    <property type="match status" value="1"/>
</dbReference>
<name>A0A3Q0SX63_AMPCI</name>
<reference evidence="3" key="1">
    <citation type="submission" date="2025-08" db="UniProtKB">
        <authorList>
            <consortium name="Ensembl"/>
        </authorList>
    </citation>
    <scope>IDENTIFICATION</scope>
</reference>
<dbReference type="Gene3D" id="2.30.42.10">
    <property type="match status" value="1"/>
</dbReference>
<dbReference type="Ensembl" id="ENSACIT00000028044.1">
    <property type="protein sequence ID" value="ENSACIP00000027327.1"/>
    <property type="gene ID" value="ENSACIG00000021162.1"/>
</dbReference>
<dbReference type="GO" id="GO:0023051">
    <property type="term" value="P:regulation of signaling"/>
    <property type="evidence" value="ECO:0007669"/>
    <property type="project" value="InterPro"/>
</dbReference>
<dbReference type="InterPro" id="IPR001478">
    <property type="entry name" value="PDZ"/>
</dbReference>
<protein>
    <recommendedName>
        <fullName evidence="2">PDZ domain-containing protein</fullName>
    </recommendedName>
</protein>
<feature type="compositionally biased region" description="Polar residues" evidence="1">
    <location>
        <begin position="20"/>
        <end position="30"/>
    </location>
</feature>
<dbReference type="AlphaFoldDB" id="A0A3Q0SX63"/>
<reference evidence="3" key="2">
    <citation type="submission" date="2025-09" db="UniProtKB">
        <authorList>
            <consortium name="Ensembl"/>
        </authorList>
    </citation>
    <scope>IDENTIFICATION</scope>
</reference>
<feature type="compositionally biased region" description="Polar residues" evidence="1">
    <location>
        <begin position="179"/>
        <end position="197"/>
    </location>
</feature>
<feature type="domain" description="PDZ" evidence="2">
    <location>
        <begin position="89"/>
        <end position="169"/>
    </location>
</feature>
<dbReference type="SUPFAM" id="SSF50156">
    <property type="entry name" value="PDZ domain-like"/>
    <property type="match status" value="1"/>
</dbReference>
<dbReference type="GeneTree" id="ENSGT00950000183159"/>
<evidence type="ECO:0000259" key="2">
    <source>
        <dbReference type="PROSITE" id="PS50106"/>
    </source>
</evidence>
<sequence>YQRSDAARLTSVVAPRPFGTQPSRITSLPRSFTMDDSHKRINGNVDVSKKSSVPSRYHQFMTSEDEAQSSSAHSSEEEEEEEENYCEMRIILNQKPNSSRDFGFQADWDSTGARVTSIQPSPAQMCQLQTGDKVLTVNGHKVADMSYTEWKSHMEEALQAGSLVMDIRRHGQNSHEKNTVSSSLDFSNGVNGGFQQEPVTMRNKPISLKNLKRRSEFFE</sequence>
<organism evidence="3 4">
    <name type="scientific">Amphilophus citrinellus</name>
    <name type="common">Midas cichlid</name>
    <name type="synonym">Cichlasoma citrinellum</name>
    <dbReference type="NCBI Taxonomy" id="61819"/>
    <lineage>
        <taxon>Eukaryota</taxon>
        <taxon>Metazoa</taxon>
        <taxon>Chordata</taxon>
        <taxon>Craniata</taxon>
        <taxon>Vertebrata</taxon>
        <taxon>Euteleostomi</taxon>
        <taxon>Actinopterygii</taxon>
        <taxon>Neopterygii</taxon>
        <taxon>Teleostei</taxon>
        <taxon>Neoteleostei</taxon>
        <taxon>Acanthomorphata</taxon>
        <taxon>Ovalentaria</taxon>
        <taxon>Cichlomorphae</taxon>
        <taxon>Cichliformes</taxon>
        <taxon>Cichlidae</taxon>
        <taxon>New World cichlids</taxon>
        <taxon>Cichlasomatinae</taxon>
        <taxon>Heroini</taxon>
        <taxon>Amphilophus</taxon>
    </lineage>
</organism>
<dbReference type="InterPro" id="IPR029978">
    <property type="entry name" value="LMO-7"/>
</dbReference>
<dbReference type="Proteomes" id="UP000261340">
    <property type="component" value="Unplaced"/>
</dbReference>
<dbReference type="GO" id="GO:0030155">
    <property type="term" value="P:regulation of cell adhesion"/>
    <property type="evidence" value="ECO:0007669"/>
    <property type="project" value="InterPro"/>
</dbReference>
<proteinExistence type="predicted"/>
<dbReference type="STRING" id="61819.ENSACIP00000027327"/>
<feature type="region of interest" description="Disordered" evidence="1">
    <location>
        <begin position="1"/>
        <end position="84"/>
    </location>
</feature>
<evidence type="ECO:0000256" key="1">
    <source>
        <dbReference type="SAM" id="MobiDB-lite"/>
    </source>
</evidence>
<dbReference type="InterPro" id="IPR036034">
    <property type="entry name" value="PDZ_sf"/>
</dbReference>
<dbReference type="Pfam" id="PF00595">
    <property type="entry name" value="PDZ"/>
    <property type="match status" value="1"/>
</dbReference>
<feature type="region of interest" description="Disordered" evidence="1">
    <location>
        <begin position="171"/>
        <end position="197"/>
    </location>
</feature>
<dbReference type="PANTHER" id="PTHR46767:SF1">
    <property type="entry name" value="LIM DOMAIN ONLY PROTEIN 7"/>
    <property type="match status" value="1"/>
</dbReference>
<dbReference type="PANTHER" id="PTHR46767">
    <property type="entry name" value="LIM DOMAIN ONLY PROTEIN 7"/>
    <property type="match status" value="1"/>
</dbReference>
<evidence type="ECO:0000313" key="4">
    <source>
        <dbReference type="Proteomes" id="UP000261340"/>
    </source>
</evidence>
<keyword evidence="4" id="KW-1185">Reference proteome</keyword>